<feature type="compositionally biased region" description="Low complexity" evidence="2">
    <location>
        <begin position="319"/>
        <end position="335"/>
    </location>
</feature>
<dbReference type="Pfam" id="PF06207">
    <property type="entry name" value="DUF1002"/>
    <property type="match status" value="1"/>
</dbReference>
<proteinExistence type="predicted"/>
<dbReference type="RefSeq" id="WP_039252643.1">
    <property type="nucleotide sequence ID" value="NZ_JENJ01000006.1"/>
</dbReference>
<feature type="region of interest" description="Disordered" evidence="2">
    <location>
        <begin position="294"/>
        <end position="335"/>
    </location>
</feature>
<reference evidence="4 5" key="1">
    <citation type="submission" date="2014-01" db="EMBL/GenBank/DDBJ databases">
        <title>Plasmidome dynamics in the species complex Clostridium novyi sensu lato converts strains of independent lineages into distinctly different pathogens.</title>
        <authorList>
            <person name="Skarin H."/>
            <person name="Segerman B."/>
        </authorList>
    </citation>
    <scope>NUCLEOTIDE SEQUENCE [LARGE SCALE GENOMIC DNA]</scope>
    <source>
        <strain evidence="4 5">4552</strain>
    </source>
</reference>
<feature type="compositionally biased region" description="Basic and acidic residues" evidence="2">
    <location>
        <begin position="298"/>
        <end position="318"/>
    </location>
</feature>
<evidence type="ECO:0000256" key="1">
    <source>
        <dbReference type="SAM" id="Coils"/>
    </source>
</evidence>
<feature type="chain" id="PRO_5038631652" description="Extracellular protein" evidence="3">
    <location>
        <begin position="24"/>
        <end position="335"/>
    </location>
</feature>
<dbReference type="InterPro" id="IPR009343">
    <property type="entry name" value="DUF1002"/>
</dbReference>
<protein>
    <recommendedName>
        <fullName evidence="6">Extracellular protein</fullName>
    </recommendedName>
</protein>
<evidence type="ECO:0000313" key="4">
    <source>
        <dbReference type="EMBL" id="KGM97798.1"/>
    </source>
</evidence>
<dbReference type="EMBL" id="JENJ01000006">
    <property type="protein sequence ID" value="KGM97798.1"/>
    <property type="molecule type" value="Genomic_DNA"/>
</dbReference>
<evidence type="ECO:0000313" key="5">
    <source>
        <dbReference type="Proteomes" id="UP000030012"/>
    </source>
</evidence>
<comment type="caution">
    <text evidence="4">The sequence shown here is derived from an EMBL/GenBank/DDBJ whole genome shotgun (WGS) entry which is preliminary data.</text>
</comment>
<accession>A0A0A0IBA8</accession>
<gene>
    <name evidence="4" type="ORF">Z968_02010</name>
</gene>
<feature type="signal peptide" evidence="3">
    <location>
        <begin position="1"/>
        <end position="23"/>
    </location>
</feature>
<evidence type="ECO:0008006" key="6">
    <source>
        <dbReference type="Google" id="ProtNLM"/>
    </source>
</evidence>
<sequence length="335" mass="37101">MKFKRVISRVLVLVFTVSIIASTQVKKAYADAYKVVTLGADLNSKQKEDMLKYFGVNKDEANVIEVTNKEENSYLKDVASKKQIGTKAISCSYVDPSGQNGLNISTNNMYWVTESMIRNALITAGIENADVKAAAPFRVSGTAALTGILKGFESSKGGKKIDEKKKKAANEEIVVTGDLGEKIGKDEAASLVNQVKKDVIKEKPKNEKEIQNIVLNVTNSFNKNSDKKLDDADIQKVTELMNKINGLDLNFKQLKDQLDNVTEKLKGTITSDEARGFFEKLWDAISSFFSNLFSSDDNNDKNKGQDTQKQDDQKKDSENNQGNNSSENNKVTNNK</sequence>
<dbReference type="OrthoDB" id="9810153at2"/>
<organism evidence="4 5">
    <name type="scientific">Clostridium novyi A str. 4552</name>
    <dbReference type="NCBI Taxonomy" id="1444289"/>
    <lineage>
        <taxon>Bacteria</taxon>
        <taxon>Bacillati</taxon>
        <taxon>Bacillota</taxon>
        <taxon>Clostridia</taxon>
        <taxon>Eubacteriales</taxon>
        <taxon>Clostridiaceae</taxon>
        <taxon>Clostridium</taxon>
    </lineage>
</organism>
<dbReference type="AlphaFoldDB" id="A0A0A0IBA8"/>
<keyword evidence="1" id="KW-0175">Coiled coil</keyword>
<feature type="coiled-coil region" evidence="1">
    <location>
        <begin position="237"/>
        <end position="264"/>
    </location>
</feature>
<evidence type="ECO:0000256" key="3">
    <source>
        <dbReference type="SAM" id="SignalP"/>
    </source>
</evidence>
<keyword evidence="3" id="KW-0732">Signal</keyword>
<evidence type="ECO:0000256" key="2">
    <source>
        <dbReference type="SAM" id="MobiDB-lite"/>
    </source>
</evidence>
<dbReference type="Proteomes" id="UP000030012">
    <property type="component" value="Unassembled WGS sequence"/>
</dbReference>
<name>A0A0A0IBA8_CLONO</name>